<protein>
    <recommendedName>
        <fullName evidence="3">THUMP domain-containing protein</fullName>
    </recommendedName>
</protein>
<reference evidence="1" key="3">
    <citation type="submission" date="2025-09" db="UniProtKB">
        <authorList>
            <consortium name="Ensembl"/>
        </authorList>
    </citation>
    <scope>IDENTIFICATION</scope>
</reference>
<dbReference type="Bgee" id="ENSLACG00000009707">
    <property type="expression patterns" value="Expressed in muscle tissue"/>
</dbReference>
<dbReference type="CDD" id="cd11715">
    <property type="entry name" value="THUMP_AdoMetMT"/>
    <property type="match status" value="1"/>
</dbReference>
<dbReference type="Ensembl" id="ENSLACT00000011113.1">
    <property type="protein sequence ID" value="ENSLACP00000011030.1"/>
    <property type="gene ID" value="ENSLACG00000009707.1"/>
</dbReference>
<dbReference type="GO" id="GO:0030488">
    <property type="term" value="P:tRNA methylation"/>
    <property type="evidence" value="ECO:0007669"/>
    <property type="project" value="TreeGrafter"/>
</dbReference>
<dbReference type="EMBL" id="AFYH01139445">
    <property type="status" value="NOT_ANNOTATED_CDS"/>
    <property type="molecule type" value="Genomic_DNA"/>
</dbReference>
<accession>H3AN09</accession>
<dbReference type="AlphaFoldDB" id="H3AN09"/>
<organism evidence="1 2">
    <name type="scientific">Latimeria chalumnae</name>
    <name type="common">Coelacanth</name>
    <dbReference type="NCBI Taxonomy" id="7897"/>
    <lineage>
        <taxon>Eukaryota</taxon>
        <taxon>Metazoa</taxon>
        <taxon>Chordata</taxon>
        <taxon>Craniata</taxon>
        <taxon>Vertebrata</taxon>
        <taxon>Euteleostomi</taxon>
        <taxon>Coelacanthiformes</taxon>
        <taxon>Coelacanthidae</taxon>
        <taxon>Latimeria</taxon>
    </lineage>
</organism>
<evidence type="ECO:0008006" key="3">
    <source>
        <dbReference type="Google" id="ProtNLM"/>
    </source>
</evidence>
<reference evidence="1" key="2">
    <citation type="submission" date="2025-08" db="UniProtKB">
        <authorList>
            <consortium name="Ensembl"/>
        </authorList>
    </citation>
    <scope>IDENTIFICATION</scope>
</reference>
<dbReference type="eggNOG" id="ENOG502QSR4">
    <property type="taxonomic scope" value="Eukaryota"/>
</dbReference>
<dbReference type="HOGENOM" id="CLU_1156060_0_0_1"/>
<dbReference type="GO" id="GO:0016423">
    <property type="term" value="F:tRNA (guanine) methyltransferase activity"/>
    <property type="evidence" value="ECO:0007669"/>
    <property type="project" value="TreeGrafter"/>
</dbReference>
<evidence type="ECO:0000313" key="2">
    <source>
        <dbReference type="Proteomes" id="UP000008672"/>
    </source>
</evidence>
<dbReference type="GeneTree" id="ENSGT00530000063557"/>
<dbReference type="PANTHER" id="PTHR14911">
    <property type="entry name" value="THUMP DOMAIN-CONTAINING"/>
    <property type="match status" value="1"/>
</dbReference>
<reference evidence="2" key="1">
    <citation type="submission" date="2011-08" db="EMBL/GenBank/DDBJ databases">
        <title>The draft genome of Latimeria chalumnae.</title>
        <authorList>
            <person name="Di Palma F."/>
            <person name="Alfoldi J."/>
            <person name="Johnson J."/>
            <person name="Berlin A."/>
            <person name="Gnerre S."/>
            <person name="Jaffe D."/>
            <person name="MacCallum I."/>
            <person name="Young S."/>
            <person name="Walker B.J."/>
            <person name="Lander E."/>
            <person name="Lindblad-Toh K."/>
        </authorList>
    </citation>
    <scope>NUCLEOTIDE SEQUENCE [LARGE SCALE GENOMIC DNA]</scope>
    <source>
        <strain evidence="2">Wild caught</strain>
    </source>
</reference>
<dbReference type="InParanoid" id="H3AN09"/>
<evidence type="ECO:0000313" key="1">
    <source>
        <dbReference type="Ensembl" id="ENSLACP00000011030.1"/>
    </source>
</evidence>
<proteinExistence type="predicted"/>
<dbReference type="STRING" id="7897.ENSLACP00000011030"/>
<dbReference type="Proteomes" id="UP000008672">
    <property type="component" value="Unassembled WGS sequence"/>
</dbReference>
<dbReference type="Gene3D" id="3.30.2130.30">
    <property type="match status" value="1"/>
</dbReference>
<keyword evidence="2" id="KW-1185">Reference proteome</keyword>
<sequence length="240" mass="26938">MNTGDRLGPAPPVRYFCTTSKGIEQFLVKEIESKLAALDVEHVSGKVFFTTSADVVQLEKLKAAERLFLLLKKHPPLTVPRNKGKGLHEIQKCVIGEPSAWLEAVTTWQNLQEYRKDFMGTAQNPQGGIKRKLKEDNCIAIGLKRRKQDQKLEDLGRTVSEKTEAITAFDSRPRGNSNSEVLLQTAGSPEETNQGQSETQWEGKKKLDINFRVSCRCSGELAKRFTAQVTVFLWPNSVIH</sequence>
<dbReference type="PANTHER" id="PTHR14911:SF1">
    <property type="entry name" value="THUMP DOMAIN-CONTAINING PROTEIN 2"/>
    <property type="match status" value="1"/>
</dbReference>
<name>H3AN09_LATCH</name>